<dbReference type="EMBL" id="RWIU01000001">
    <property type="protein sequence ID" value="RSK46097.1"/>
    <property type="molecule type" value="Genomic_DNA"/>
</dbReference>
<keyword evidence="1" id="KW-0472">Membrane</keyword>
<organism evidence="2 3">
    <name type="scientific">Hymenobacter perfusus</name>
    <dbReference type="NCBI Taxonomy" id="1236770"/>
    <lineage>
        <taxon>Bacteria</taxon>
        <taxon>Pseudomonadati</taxon>
        <taxon>Bacteroidota</taxon>
        <taxon>Cytophagia</taxon>
        <taxon>Cytophagales</taxon>
        <taxon>Hymenobacteraceae</taxon>
        <taxon>Hymenobacter</taxon>
    </lineage>
</organism>
<gene>
    <name evidence="2" type="ORF">EI293_02695</name>
</gene>
<keyword evidence="3" id="KW-1185">Reference proteome</keyword>
<evidence type="ECO:0000313" key="3">
    <source>
        <dbReference type="Proteomes" id="UP000270291"/>
    </source>
</evidence>
<dbReference type="AlphaFoldDB" id="A0A3R9N1T6"/>
<feature type="transmembrane region" description="Helical" evidence="1">
    <location>
        <begin position="12"/>
        <end position="34"/>
    </location>
</feature>
<sequence length="80" mass="9139">MAWPLPPATRRLVGLLFLTAGFMLLMGVGLRLYVVYDTYQRLGTDALAAQQLVLYMIMLVAALMMLRYGWRERRGNDTVD</sequence>
<protein>
    <submittedName>
        <fullName evidence="2">Uncharacterized protein</fullName>
    </submittedName>
</protein>
<keyword evidence="1" id="KW-0812">Transmembrane</keyword>
<reference evidence="2 3" key="1">
    <citation type="submission" date="2018-12" db="EMBL/GenBank/DDBJ databases">
        <authorList>
            <person name="Feng G."/>
            <person name="Zhu H."/>
        </authorList>
    </citation>
    <scope>NUCLEOTIDE SEQUENCE [LARGE SCALE GENOMIC DNA]</scope>
    <source>
        <strain evidence="2 3">LMG 26000</strain>
    </source>
</reference>
<evidence type="ECO:0000256" key="1">
    <source>
        <dbReference type="SAM" id="Phobius"/>
    </source>
</evidence>
<keyword evidence="1" id="KW-1133">Transmembrane helix</keyword>
<name>A0A3R9N1T6_9BACT</name>
<dbReference type="Proteomes" id="UP000270291">
    <property type="component" value="Unassembled WGS sequence"/>
</dbReference>
<dbReference type="OrthoDB" id="886604at2"/>
<comment type="caution">
    <text evidence="2">The sequence shown here is derived from an EMBL/GenBank/DDBJ whole genome shotgun (WGS) entry which is preliminary data.</text>
</comment>
<evidence type="ECO:0000313" key="2">
    <source>
        <dbReference type="EMBL" id="RSK46097.1"/>
    </source>
</evidence>
<feature type="transmembrane region" description="Helical" evidence="1">
    <location>
        <begin position="46"/>
        <end position="66"/>
    </location>
</feature>
<dbReference type="RefSeq" id="WP_125435428.1">
    <property type="nucleotide sequence ID" value="NZ_RWIU01000001.1"/>
</dbReference>
<accession>A0A3R9N1T6</accession>
<proteinExistence type="predicted"/>